<evidence type="ECO:0000256" key="1">
    <source>
        <dbReference type="SAM" id="SignalP"/>
    </source>
</evidence>
<dbReference type="Proteomes" id="UP000255129">
    <property type="component" value="Unassembled WGS sequence"/>
</dbReference>
<dbReference type="GO" id="GO:0043709">
    <property type="term" value="P:cell adhesion involved in single-species biofilm formation"/>
    <property type="evidence" value="ECO:0007669"/>
    <property type="project" value="TreeGrafter"/>
</dbReference>
<dbReference type="Pfam" id="PF00419">
    <property type="entry name" value="Fimbrial"/>
    <property type="match status" value="1"/>
</dbReference>
<protein>
    <submittedName>
        <fullName evidence="3">Fimbrial adapter papK</fullName>
    </submittedName>
</protein>
<dbReference type="InterPro" id="IPR050263">
    <property type="entry name" value="Bact_Fimbrial_Adh_Pro"/>
</dbReference>
<dbReference type="SUPFAM" id="SSF49401">
    <property type="entry name" value="Bacterial adhesins"/>
    <property type="match status" value="1"/>
</dbReference>
<dbReference type="AlphaFoldDB" id="A0A379G756"/>
<feature type="signal peptide" evidence="1">
    <location>
        <begin position="1"/>
        <end position="18"/>
    </location>
</feature>
<dbReference type="PANTHER" id="PTHR33420">
    <property type="entry name" value="FIMBRIAL SUBUNIT ELFA-RELATED"/>
    <property type="match status" value="1"/>
</dbReference>
<dbReference type="RefSeq" id="WP_006814159.1">
    <property type="nucleotide sequence ID" value="NZ_AP018946.1"/>
</dbReference>
<evidence type="ECO:0000313" key="3">
    <source>
        <dbReference type="EMBL" id="SUC36722.1"/>
    </source>
</evidence>
<dbReference type="InterPro" id="IPR036937">
    <property type="entry name" value="Adhesion_dom_fimbrial_sf"/>
</dbReference>
<dbReference type="EMBL" id="UGUA01000002">
    <property type="protein sequence ID" value="SUC36722.1"/>
    <property type="molecule type" value="Genomic_DNA"/>
</dbReference>
<feature type="chain" id="PRO_5016789240" evidence="1">
    <location>
        <begin position="19"/>
        <end position="170"/>
    </location>
</feature>
<keyword evidence="1" id="KW-0732">Signal</keyword>
<name>A0A379G756_9GAMM</name>
<dbReference type="InterPro" id="IPR008966">
    <property type="entry name" value="Adhesion_dom_sf"/>
</dbReference>
<feature type="domain" description="Fimbrial-type adhesion" evidence="2">
    <location>
        <begin position="22"/>
        <end position="169"/>
    </location>
</feature>
<gene>
    <name evidence="3" type="primary">papK_2</name>
    <name evidence="3" type="ORF">NCTC12026_03161</name>
</gene>
<accession>A0A379G756</accession>
<proteinExistence type="predicted"/>
<sequence length="170" mass="18908">MKIIFFTLLFYFSGNAFADEVSFSGVLRNAIPCNINDGADLEIPFHEVNDKDLYRQREIAEVFNITLSDCEYLPDFSYSMEFTGVVNSKIKGSLAVDGDTGDLGYAIKLTHDNSDIDINTQYPVSGMKNNDFPAAITFKASILAEDDAIANKSIKLGDFTATTTFNIYYE</sequence>
<dbReference type="GeneID" id="93422351"/>
<dbReference type="GO" id="GO:0009289">
    <property type="term" value="C:pilus"/>
    <property type="evidence" value="ECO:0007669"/>
    <property type="project" value="InterPro"/>
</dbReference>
<dbReference type="OrthoDB" id="6462343at2"/>
<evidence type="ECO:0000313" key="4">
    <source>
        <dbReference type="Proteomes" id="UP000255129"/>
    </source>
</evidence>
<organism evidence="3 4">
    <name type="scientific">Providencia rustigianii</name>
    <dbReference type="NCBI Taxonomy" id="158850"/>
    <lineage>
        <taxon>Bacteria</taxon>
        <taxon>Pseudomonadati</taxon>
        <taxon>Pseudomonadota</taxon>
        <taxon>Gammaproteobacteria</taxon>
        <taxon>Enterobacterales</taxon>
        <taxon>Morganellaceae</taxon>
        <taxon>Providencia</taxon>
    </lineage>
</organism>
<reference evidence="3 4" key="1">
    <citation type="submission" date="2018-06" db="EMBL/GenBank/DDBJ databases">
        <authorList>
            <consortium name="Pathogen Informatics"/>
            <person name="Doyle S."/>
        </authorList>
    </citation>
    <scope>NUCLEOTIDE SEQUENCE [LARGE SCALE GENOMIC DNA]</scope>
    <source>
        <strain evidence="3 4">NCTC12026</strain>
    </source>
</reference>
<dbReference type="InterPro" id="IPR000259">
    <property type="entry name" value="Adhesion_dom_fimbrial"/>
</dbReference>
<dbReference type="PANTHER" id="PTHR33420:SF26">
    <property type="entry name" value="FIMBRIAL SUBUNIT"/>
    <property type="match status" value="1"/>
</dbReference>
<dbReference type="Gene3D" id="2.60.40.1090">
    <property type="entry name" value="Fimbrial-type adhesion domain"/>
    <property type="match status" value="1"/>
</dbReference>
<evidence type="ECO:0000259" key="2">
    <source>
        <dbReference type="Pfam" id="PF00419"/>
    </source>
</evidence>